<feature type="compositionally biased region" description="Basic and acidic residues" evidence="6">
    <location>
        <begin position="331"/>
        <end position="354"/>
    </location>
</feature>
<dbReference type="PANTHER" id="PTHR10414:SF37">
    <property type="entry name" value="BB IN A BOXCAR, ISOFORM C"/>
    <property type="match status" value="1"/>
</dbReference>
<evidence type="ECO:0000256" key="1">
    <source>
        <dbReference type="ARBA" id="ARBA00004370"/>
    </source>
</evidence>
<feature type="transmembrane region" description="Helical" evidence="7">
    <location>
        <begin position="567"/>
        <end position="588"/>
    </location>
</feature>
<feature type="transmembrane region" description="Helical" evidence="7">
    <location>
        <begin position="434"/>
        <end position="456"/>
    </location>
</feature>
<keyword evidence="4 7" id="KW-0472">Membrane</keyword>
<feature type="transmembrane region" description="Helical" evidence="7">
    <location>
        <begin position="666"/>
        <end position="683"/>
    </location>
</feature>
<dbReference type="OrthoDB" id="10065203at2759"/>
<reference evidence="8" key="1">
    <citation type="submission" date="2022-01" db="EMBL/GenBank/DDBJ databases">
        <authorList>
            <person name="Braso-Vives M."/>
        </authorList>
    </citation>
    <scope>NUCLEOTIDE SEQUENCE</scope>
</reference>
<feature type="compositionally biased region" description="Low complexity" evidence="6">
    <location>
        <begin position="253"/>
        <end position="274"/>
    </location>
</feature>
<dbReference type="InterPro" id="IPR014472">
    <property type="entry name" value="CHOPT"/>
</dbReference>
<evidence type="ECO:0000256" key="2">
    <source>
        <dbReference type="ARBA" id="ARBA00010441"/>
    </source>
</evidence>
<dbReference type="AlphaFoldDB" id="A0A8K0A4V5"/>
<feature type="region of interest" description="Disordered" evidence="6">
    <location>
        <begin position="225"/>
        <end position="354"/>
    </location>
</feature>
<dbReference type="EMBL" id="OV696691">
    <property type="protein sequence ID" value="CAH1268145.1"/>
    <property type="molecule type" value="Genomic_DNA"/>
</dbReference>
<evidence type="ECO:0000256" key="4">
    <source>
        <dbReference type="ARBA" id="ARBA00023136"/>
    </source>
</evidence>
<dbReference type="Proteomes" id="UP000838412">
    <property type="component" value="Chromosome 6"/>
</dbReference>
<keyword evidence="3 5" id="KW-0808">Transferase</keyword>
<evidence type="ECO:0000313" key="9">
    <source>
        <dbReference type="Proteomes" id="UP000838412"/>
    </source>
</evidence>
<accession>A0A8K0A4V5</accession>
<dbReference type="GO" id="GO:0004307">
    <property type="term" value="F:ethanolaminephosphotransferase activity"/>
    <property type="evidence" value="ECO:0007669"/>
    <property type="project" value="TreeGrafter"/>
</dbReference>
<keyword evidence="9" id="KW-1185">Reference proteome</keyword>
<evidence type="ECO:0000313" key="8">
    <source>
        <dbReference type="EMBL" id="CAH1268145.1"/>
    </source>
</evidence>
<dbReference type="InterPro" id="IPR048254">
    <property type="entry name" value="CDP_ALCOHOL_P_TRANSF_CS"/>
</dbReference>
<feature type="transmembrane region" description="Helical" evidence="7">
    <location>
        <begin position="600"/>
        <end position="621"/>
    </location>
</feature>
<keyword evidence="7" id="KW-0812">Transmembrane</keyword>
<dbReference type="InterPro" id="IPR000462">
    <property type="entry name" value="CDP-OH_P_trans"/>
</dbReference>
<dbReference type="InterPro" id="IPR043130">
    <property type="entry name" value="CDP-OH_PTrfase_TM_dom"/>
</dbReference>
<gene>
    <name evidence="8" type="primary">CEPT1</name>
    <name evidence="8" type="ORF">BLAG_LOCUS21185</name>
</gene>
<feature type="transmembrane region" description="Helical" evidence="7">
    <location>
        <begin position="719"/>
        <end position="741"/>
    </location>
</feature>
<sequence length="759" mass="83908">MDESAHSQGSWLRASITCHSGFGDVRLSDRTLCFTIVERVSKRATTLASTVMASSAKSTDVLIINCDETYPLDSVQQLVKKSSQATRIETSIKRISFSLPKLAEVSEEVKGKQLLCAILVLNAHESRLSINEKNAGIGYAVLYRALREASNGRVLVVIGGDEKSSAADTKVVSNWVRYKVASQFEDEYLNGRRGFVFSWGKSFYPVHEEAFQKYLRAIGAGKDGLDKPFSPTVQPPPKTTEKPQARNLQGEDPGLAPNASASSLPISAPSYAAPNDDNRGMQNKSTLSATPTNQMTGSDHRATQPRTEPPYGTQDNTTGLAQAPYWPVLPEKGHTKNPGSEEARKRQETEDRLRNHVDELKKRYPTYRGKITGVLRKEARQLNSQIEPTNMKPVLSEAELKRLKEYKFKAEGASILNHVLKDFWGYLVEQIPMWVAPNVISFLGLAALVITTFPLFLYCPTATEEVPWWFYTNCITGLFIIQTLDGMDGIQARRTGNGSPVGAIVDSACDIVALGIGLTSVCVAMQLGNSPEWIFYVHLICFVLDFVVYWKYCFLDVVHHELLESDEYLAIMMMIHAVSAIFGPAAWSAQVFSAELEVRIIVLALILVAYIFIIFEATVFISKQRNKGSNAGLRGSSHLRTACPLLIHVMLSLATKGASALQTYPILYYLMLGLAHAKITIVLRVADATKSKMPLIDTSMLGPAMLLLSSFLGDYVSDYFVLCLALMLVGLDLVVYSTLVLRESCDYLNISCFKVKDKS</sequence>
<organism evidence="8 9">
    <name type="scientific">Branchiostoma lanceolatum</name>
    <name type="common">Common lancelet</name>
    <name type="synonym">Amphioxus lanceolatum</name>
    <dbReference type="NCBI Taxonomy" id="7740"/>
    <lineage>
        <taxon>Eukaryota</taxon>
        <taxon>Metazoa</taxon>
        <taxon>Chordata</taxon>
        <taxon>Cephalochordata</taxon>
        <taxon>Leptocardii</taxon>
        <taxon>Amphioxiformes</taxon>
        <taxon>Branchiostomatidae</taxon>
        <taxon>Branchiostoma</taxon>
    </lineage>
</organism>
<protein>
    <submittedName>
        <fullName evidence="8">CEPT1 protein</fullName>
    </submittedName>
</protein>
<dbReference type="Gene3D" id="1.20.120.1760">
    <property type="match status" value="1"/>
</dbReference>
<feature type="compositionally biased region" description="Polar residues" evidence="6">
    <location>
        <begin position="280"/>
        <end position="297"/>
    </location>
</feature>
<evidence type="ECO:0000256" key="6">
    <source>
        <dbReference type="SAM" id="MobiDB-lite"/>
    </source>
</evidence>
<name>A0A8K0A4V5_BRALA</name>
<feature type="transmembrane region" description="Helical" evidence="7">
    <location>
        <begin position="468"/>
        <end position="487"/>
    </location>
</feature>
<dbReference type="GO" id="GO:0005789">
    <property type="term" value="C:endoplasmic reticulum membrane"/>
    <property type="evidence" value="ECO:0007669"/>
    <property type="project" value="TreeGrafter"/>
</dbReference>
<comment type="subcellular location">
    <subcellularLocation>
        <location evidence="1">Membrane</location>
    </subcellularLocation>
</comment>
<dbReference type="PROSITE" id="PS00379">
    <property type="entry name" value="CDP_ALCOHOL_P_TRANSF"/>
    <property type="match status" value="1"/>
</dbReference>
<dbReference type="Pfam" id="PF01066">
    <property type="entry name" value="CDP-OH_P_transf"/>
    <property type="match status" value="1"/>
</dbReference>
<dbReference type="GO" id="GO:0006646">
    <property type="term" value="P:phosphatidylethanolamine biosynthetic process"/>
    <property type="evidence" value="ECO:0007669"/>
    <property type="project" value="TreeGrafter"/>
</dbReference>
<evidence type="ECO:0000256" key="3">
    <source>
        <dbReference type="ARBA" id="ARBA00022679"/>
    </source>
</evidence>
<proteinExistence type="inferred from homology"/>
<dbReference type="GO" id="GO:0005794">
    <property type="term" value="C:Golgi apparatus"/>
    <property type="evidence" value="ECO:0007669"/>
    <property type="project" value="TreeGrafter"/>
</dbReference>
<keyword evidence="7" id="KW-1133">Transmembrane helix</keyword>
<comment type="similarity">
    <text evidence="2 5">Belongs to the CDP-alcohol phosphatidyltransferase class-I family.</text>
</comment>
<feature type="transmembrane region" description="Helical" evidence="7">
    <location>
        <begin position="533"/>
        <end position="555"/>
    </location>
</feature>
<dbReference type="GO" id="GO:0004142">
    <property type="term" value="F:diacylglycerol cholinephosphotransferase activity"/>
    <property type="evidence" value="ECO:0007669"/>
    <property type="project" value="TreeGrafter"/>
</dbReference>
<evidence type="ECO:0000256" key="5">
    <source>
        <dbReference type="RuleBase" id="RU003750"/>
    </source>
</evidence>
<evidence type="ECO:0000256" key="7">
    <source>
        <dbReference type="SAM" id="Phobius"/>
    </source>
</evidence>
<dbReference type="PANTHER" id="PTHR10414">
    <property type="entry name" value="ETHANOLAMINEPHOSPHOTRANSFERASE"/>
    <property type="match status" value="1"/>
</dbReference>